<dbReference type="EnsemblPlants" id="TraesCS6A02G395400.1">
    <property type="protein sequence ID" value="TraesCS6A02G395400.1.cds1"/>
    <property type="gene ID" value="TraesCS6A02G395400"/>
</dbReference>
<reference evidence="2" key="1">
    <citation type="submission" date="2018-08" db="EMBL/GenBank/DDBJ databases">
        <authorList>
            <person name="Rossello M."/>
        </authorList>
    </citation>
    <scope>NUCLEOTIDE SEQUENCE [LARGE SCALE GENOMIC DNA]</scope>
    <source>
        <strain evidence="2">cv. Chinese Spring</strain>
    </source>
</reference>
<dbReference type="PANTHER" id="PTHR46413">
    <property type="entry name" value="HEAVY METAL-ASSOCIATED ISOPRENYLATED PLANT PROTEIN 6"/>
    <property type="match status" value="1"/>
</dbReference>
<dbReference type="Gramene" id="TraesCS6A02G395400.1">
    <property type="protein sequence ID" value="TraesCS6A02G395400.1.cds1"/>
    <property type="gene ID" value="TraesCS6A02G395400"/>
</dbReference>
<feature type="region of interest" description="Disordered" evidence="1">
    <location>
        <begin position="93"/>
        <end position="153"/>
    </location>
</feature>
<dbReference type="GO" id="GO:0046872">
    <property type="term" value="F:metal ion binding"/>
    <property type="evidence" value="ECO:0007669"/>
    <property type="project" value="InterPro"/>
</dbReference>
<proteinExistence type="predicted"/>
<accession>A0A3B6NV90</accession>
<evidence type="ECO:0008006" key="4">
    <source>
        <dbReference type="Google" id="ProtNLM"/>
    </source>
</evidence>
<protein>
    <recommendedName>
        <fullName evidence="4">HMA domain-containing protein</fullName>
    </recommendedName>
</protein>
<dbReference type="Gramene" id="TraesCS6A03G0995100.1">
    <property type="protein sequence ID" value="TraesCS6A03G0995100.1.CDS1"/>
    <property type="gene ID" value="TraesCS6A03G0995100"/>
</dbReference>
<keyword evidence="3" id="KW-1185">Reference proteome</keyword>
<name>A0A3B6NV90_WHEAT</name>
<dbReference type="SMR" id="A0A3B6NV90"/>
<dbReference type="AlphaFoldDB" id="A0A3B6NV90"/>
<evidence type="ECO:0000256" key="1">
    <source>
        <dbReference type="SAM" id="MobiDB-lite"/>
    </source>
</evidence>
<organism evidence="2">
    <name type="scientific">Triticum aestivum</name>
    <name type="common">Wheat</name>
    <dbReference type="NCBI Taxonomy" id="4565"/>
    <lineage>
        <taxon>Eukaryota</taxon>
        <taxon>Viridiplantae</taxon>
        <taxon>Streptophyta</taxon>
        <taxon>Embryophyta</taxon>
        <taxon>Tracheophyta</taxon>
        <taxon>Spermatophyta</taxon>
        <taxon>Magnoliopsida</taxon>
        <taxon>Liliopsida</taxon>
        <taxon>Poales</taxon>
        <taxon>Poaceae</taxon>
        <taxon>BOP clade</taxon>
        <taxon>Pooideae</taxon>
        <taxon>Triticodae</taxon>
        <taxon>Triticeae</taxon>
        <taxon>Triticinae</taxon>
        <taxon>Triticum</taxon>
    </lineage>
</organism>
<dbReference type="OrthoDB" id="694037at2759"/>
<reference evidence="2" key="2">
    <citation type="submission" date="2018-10" db="UniProtKB">
        <authorList>
            <consortium name="EnsemblPlants"/>
        </authorList>
    </citation>
    <scope>IDENTIFICATION</scope>
</reference>
<evidence type="ECO:0000313" key="2">
    <source>
        <dbReference type="EnsemblPlants" id="TraesCS6A02G395400.1.cds1"/>
    </source>
</evidence>
<dbReference type="Proteomes" id="UP000019116">
    <property type="component" value="Chromosome 6A"/>
</dbReference>
<dbReference type="InterPro" id="IPR044594">
    <property type="entry name" value="HIPP01/3/5/6"/>
</dbReference>
<dbReference type="Gramene" id="TraesNOR6A03G03442340.1">
    <property type="protein sequence ID" value="TraesNOR6A03G03442340.1.CDS1"/>
    <property type="gene ID" value="TraesNOR6A03G03442340"/>
</dbReference>
<evidence type="ECO:0000313" key="3">
    <source>
        <dbReference type="Proteomes" id="UP000019116"/>
    </source>
</evidence>
<sequence>MGNAGSIGGEKAIARELVLKVAMHCRCEGCTPKVCSALRNLTLARGVVKVLDRSATQATEEVRLLATADPERLRRSLHKATGKKKVDLVLIPPKPVKKENPGLVHVAPNPQRQPRPPVLREHGGHGNRNHQQQHQQQPDPGAYPCPPASYHSGQLQAPASGVYDTYPAPAPFPPGYYYCPPSAPPCPAGYGYY</sequence>
<dbReference type="PANTHER" id="PTHR46413:SF8">
    <property type="entry name" value="OS02G0818900 PROTEIN"/>
    <property type="match status" value="1"/>
</dbReference>